<dbReference type="SUPFAM" id="SSF117856">
    <property type="entry name" value="AF0104/ALDC/Ptd012-like"/>
    <property type="match status" value="1"/>
</dbReference>
<dbReference type="PANTHER" id="PTHR34988">
    <property type="entry name" value="PROTEIN, PUTATIVE-RELATED"/>
    <property type="match status" value="1"/>
</dbReference>
<dbReference type="AlphaFoldDB" id="A0A518GUY0"/>
<reference evidence="2 3" key="1">
    <citation type="submission" date="2019-02" db="EMBL/GenBank/DDBJ databases">
        <title>Deep-cultivation of Planctomycetes and their phenomic and genomic characterization uncovers novel biology.</title>
        <authorList>
            <person name="Wiegand S."/>
            <person name="Jogler M."/>
            <person name="Boedeker C."/>
            <person name="Pinto D."/>
            <person name="Vollmers J."/>
            <person name="Rivas-Marin E."/>
            <person name="Kohn T."/>
            <person name="Peeters S.H."/>
            <person name="Heuer A."/>
            <person name="Rast P."/>
            <person name="Oberbeckmann S."/>
            <person name="Bunk B."/>
            <person name="Jeske O."/>
            <person name="Meyerdierks A."/>
            <person name="Storesund J.E."/>
            <person name="Kallscheuer N."/>
            <person name="Luecker S."/>
            <person name="Lage O.M."/>
            <person name="Pohl T."/>
            <person name="Merkel B.J."/>
            <person name="Hornburger P."/>
            <person name="Mueller R.-W."/>
            <person name="Bruemmer F."/>
            <person name="Labrenz M."/>
            <person name="Spormann A.M."/>
            <person name="Op den Camp H."/>
            <person name="Overmann J."/>
            <person name="Amann R."/>
            <person name="Jetten M.S.M."/>
            <person name="Mascher T."/>
            <person name="Medema M.H."/>
            <person name="Devos D.P."/>
            <person name="Kaster A.-K."/>
            <person name="Ovreas L."/>
            <person name="Rohde M."/>
            <person name="Galperin M.Y."/>
            <person name="Jogler C."/>
        </authorList>
    </citation>
    <scope>NUCLEOTIDE SEQUENCE [LARGE SCALE GENOMIC DNA]</scope>
    <source>
        <strain evidence="2 3">ElP</strain>
    </source>
</reference>
<keyword evidence="3" id="KW-1185">Reference proteome</keyword>
<evidence type="ECO:0000313" key="3">
    <source>
        <dbReference type="Proteomes" id="UP000317835"/>
    </source>
</evidence>
<evidence type="ECO:0000313" key="2">
    <source>
        <dbReference type="EMBL" id="QDV32392.1"/>
    </source>
</evidence>
<dbReference type="CDD" id="cd11378">
    <property type="entry name" value="DUF296"/>
    <property type="match status" value="1"/>
</dbReference>
<feature type="domain" description="PPC" evidence="1">
    <location>
        <begin position="9"/>
        <end position="144"/>
    </location>
</feature>
<proteinExistence type="predicted"/>
<dbReference type="Gene3D" id="3.30.1330.80">
    <property type="entry name" value="Hypothetical protein, similar to alpha- acetolactate decarboxylase, domain 2"/>
    <property type="match status" value="1"/>
</dbReference>
<dbReference type="InterPro" id="IPR025707">
    <property type="entry name" value="DNA_bp_PD1"/>
</dbReference>
<dbReference type="OrthoDB" id="9798999at2"/>
<gene>
    <name evidence="2" type="ORF">ElP_02240</name>
</gene>
<dbReference type="PANTHER" id="PTHR34988:SF1">
    <property type="entry name" value="DNA-BINDING PROTEIN"/>
    <property type="match status" value="1"/>
</dbReference>
<name>A0A518GUY0_9BACT</name>
<accession>A0A518GUY0</accession>
<protein>
    <recommendedName>
        <fullName evidence="1">PPC domain-containing protein</fullName>
    </recommendedName>
</protein>
<dbReference type="PROSITE" id="PS51742">
    <property type="entry name" value="PPC"/>
    <property type="match status" value="1"/>
</dbReference>
<evidence type="ECO:0000259" key="1">
    <source>
        <dbReference type="PROSITE" id="PS51742"/>
    </source>
</evidence>
<dbReference type="InterPro" id="IPR005175">
    <property type="entry name" value="PPC_dom"/>
</dbReference>
<dbReference type="PIRSF" id="PIRSF016702">
    <property type="entry name" value="DNA_bp_PD1"/>
    <property type="match status" value="1"/>
</dbReference>
<dbReference type="Pfam" id="PF03479">
    <property type="entry name" value="PCC"/>
    <property type="match status" value="1"/>
</dbReference>
<dbReference type="RefSeq" id="WP_145266452.1">
    <property type="nucleotide sequence ID" value="NZ_CP036426.1"/>
</dbReference>
<organism evidence="2 3">
    <name type="scientific">Tautonia plasticadhaerens</name>
    <dbReference type="NCBI Taxonomy" id="2527974"/>
    <lineage>
        <taxon>Bacteria</taxon>
        <taxon>Pseudomonadati</taxon>
        <taxon>Planctomycetota</taxon>
        <taxon>Planctomycetia</taxon>
        <taxon>Isosphaerales</taxon>
        <taxon>Isosphaeraceae</taxon>
        <taxon>Tautonia</taxon>
    </lineage>
</organism>
<dbReference type="Proteomes" id="UP000317835">
    <property type="component" value="Chromosome"/>
</dbReference>
<sequence length="144" mass="15924">MRHKLLHEHNGLRTYALIFETGDEAMAGLADFAKSMDLRGSRITAIGAFKDATLAYFNWETKQYEKIPVGEQVEVLSLLGDIALDGEEPAVHVHAVLGRRDGSTVGGHLKEAHVRPTLEVIIDEQPEHLHKAPDRESGLALIRP</sequence>
<dbReference type="KEGG" id="tpla:ElP_02240"/>
<dbReference type="EMBL" id="CP036426">
    <property type="protein sequence ID" value="QDV32392.1"/>
    <property type="molecule type" value="Genomic_DNA"/>
</dbReference>